<evidence type="ECO:0000256" key="1">
    <source>
        <dbReference type="SAM" id="MobiDB-lite"/>
    </source>
</evidence>
<evidence type="ECO:0000313" key="4">
    <source>
        <dbReference type="Proteomes" id="UP001501710"/>
    </source>
</evidence>
<dbReference type="EMBL" id="BAABAS010000025">
    <property type="protein sequence ID" value="GAA4240302.1"/>
    <property type="molecule type" value="Genomic_DNA"/>
</dbReference>
<feature type="region of interest" description="Disordered" evidence="1">
    <location>
        <begin position="46"/>
        <end position="80"/>
    </location>
</feature>
<evidence type="ECO:0000313" key="3">
    <source>
        <dbReference type="EMBL" id="GAA4240302.1"/>
    </source>
</evidence>
<keyword evidence="2" id="KW-0812">Transmembrane</keyword>
<keyword evidence="4" id="KW-1185">Reference proteome</keyword>
<dbReference type="Proteomes" id="UP001501710">
    <property type="component" value="Unassembled WGS sequence"/>
</dbReference>
<reference evidence="4" key="1">
    <citation type="journal article" date="2019" name="Int. J. Syst. Evol. Microbiol.">
        <title>The Global Catalogue of Microorganisms (GCM) 10K type strain sequencing project: providing services to taxonomists for standard genome sequencing and annotation.</title>
        <authorList>
            <consortium name="The Broad Institute Genomics Platform"/>
            <consortium name="The Broad Institute Genome Sequencing Center for Infectious Disease"/>
            <person name="Wu L."/>
            <person name="Ma J."/>
        </authorList>
    </citation>
    <scope>NUCLEOTIDE SEQUENCE [LARGE SCALE GENOMIC DNA]</scope>
    <source>
        <strain evidence="4">JCM 17440</strain>
    </source>
</reference>
<sequence>MSGWAVTILLATPLAGRERSRPCIIAMLLCGQMVLHVVFCLGQPPAPDSPPEGSTGGAPAVTGHTMPGGTDAHGMGGHGMGGHGMGGHGMGGHMMPGLTMFVVHLAAAFLLGWVVHRGERAVWQMVRLSARSAGPLTALFSAVLTRRATPCPPDMRIRTLWQHEEKIGPGETVLLDHALIRRGPPLVKVI</sequence>
<accession>A0ABP8CKN8</accession>
<feature type="transmembrane region" description="Helical" evidence="2">
    <location>
        <begin position="94"/>
        <end position="115"/>
    </location>
</feature>
<organism evidence="3 4">
    <name type="scientific">Actinomadura meridiana</name>
    <dbReference type="NCBI Taxonomy" id="559626"/>
    <lineage>
        <taxon>Bacteria</taxon>
        <taxon>Bacillati</taxon>
        <taxon>Actinomycetota</taxon>
        <taxon>Actinomycetes</taxon>
        <taxon>Streptosporangiales</taxon>
        <taxon>Thermomonosporaceae</taxon>
        <taxon>Actinomadura</taxon>
    </lineage>
</organism>
<evidence type="ECO:0000256" key="2">
    <source>
        <dbReference type="SAM" id="Phobius"/>
    </source>
</evidence>
<proteinExistence type="predicted"/>
<feature type="transmembrane region" description="Helical" evidence="2">
    <location>
        <begin position="23"/>
        <end position="44"/>
    </location>
</feature>
<name>A0ABP8CKN8_9ACTN</name>
<comment type="caution">
    <text evidence="3">The sequence shown here is derived from an EMBL/GenBank/DDBJ whole genome shotgun (WGS) entry which is preliminary data.</text>
</comment>
<keyword evidence="2" id="KW-0472">Membrane</keyword>
<protein>
    <submittedName>
        <fullName evidence="3">Uncharacterized protein</fullName>
    </submittedName>
</protein>
<gene>
    <name evidence="3" type="ORF">GCM10022254_64420</name>
</gene>
<keyword evidence="2" id="KW-1133">Transmembrane helix</keyword>